<keyword evidence="3" id="KW-1185">Reference proteome</keyword>
<dbReference type="EMBL" id="OZ034815">
    <property type="protein sequence ID" value="CAL1371999.1"/>
    <property type="molecule type" value="Genomic_DNA"/>
</dbReference>
<feature type="compositionally biased region" description="Acidic residues" evidence="1">
    <location>
        <begin position="172"/>
        <end position="192"/>
    </location>
</feature>
<feature type="compositionally biased region" description="Basic and acidic residues" evidence="1">
    <location>
        <begin position="115"/>
        <end position="129"/>
    </location>
</feature>
<organism evidence="2 3">
    <name type="scientific">Linum trigynum</name>
    <dbReference type="NCBI Taxonomy" id="586398"/>
    <lineage>
        <taxon>Eukaryota</taxon>
        <taxon>Viridiplantae</taxon>
        <taxon>Streptophyta</taxon>
        <taxon>Embryophyta</taxon>
        <taxon>Tracheophyta</taxon>
        <taxon>Spermatophyta</taxon>
        <taxon>Magnoliopsida</taxon>
        <taxon>eudicotyledons</taxon>
        <taxon>Gunneridae</taxon>
        <taxon>Pentapetalae</taxon>
        <taxon>rosids</taxon>
        <taxon>fabids</taxon>
        <taxon>Malpighiales</taxon>
        <taxon>Linaceae</taxon>
        <taxon>Linum</taxon>
    </lineage>
</organism>
<evidence type="ECO:0000256" key="1">
    <source>
        <dbReference type="SAM" id="MobiDB-lite"/>
    </source>
</evidence>
<feature type="region of interest" description="Disordered" evidence="1">
    <location>
        <begin position="166"/>
        <end position="192"/>
    </location>
</feature>
<evidence type="ECO:0000313" key="3">
    <source>
        <dbReference type="Proteomes" id="UP001497516"/>
    </source>
</evidence>
<gene>
    <name evidence="2" type="ORF">LTRI10_LOCUS14032</name>
</gene>
<sequence length="192" mass="21678">MGQTSRLCATPHPEPKSQLELMVERFARGTDEGCSNLDLPQPQVESKLELAMEKFERTSSNTDFQPLPPPGLTLEENVARACASYYLSSLEEKEEVEGAINDSRVEQDELTPESSRGEDEQKDCIDDSNHFSLPEGKFEDQVTSVEEQENPIYNLACHLSLPTILEDMNGKEEEEVEEEKVSFEEEEDLECS</sequence>
<accession>A0AAV2DDM9</accession>
<dbReference type="Proteomes" id="UP001497516">
    <property type="component" value="Chromosome 2"/>
</dbReference>
<feature type="region of interest" description="Disordered" evidence="1">
    <location>
        <begin position="92"/>
        <end position="146"/>
    </location>
</feature>
<dbReference type="AlphaFoldDB" id="A0AAV2DDM9"/>
<reference evidence="2 3" key="1">
    <citation type="submission" date="2024-04" db="EMBL/GenBank/DDBJ databases">
        <authorList>
            <person name="Fracassetti M."/>
        </authorList>
    </citation>
    <scope>NUCLEOTIDE SEQUENCE [LARGE SCALE GENOMIC DNA]</scope>
</reference>
<evidence type="ECO:0000313" key="2">
    <source>
        <dbReference type="EMBL" id="CAL1371999.1"/>
    </source>
</evidence>
<protein>
    <submittedName>
        <fullName evidence="2">Uncharacterized protein</fullName>
    </submittedName>
</protein>
<name>A0AAV2DDM9_9ROSI</name>
<proteinExistence type="predicted"/>